<keyword evidence="3" id="KW-1185">Reference proteome</keyword>
<feature type="compositionally biased region" description="Polar residues" evidence="1">
    <location>
        <begin position="1"/>
        <end position="16"/>
    </location>
</feature>
<protein>
    <submittedName>
        <fullName evidence="2">Uncharacterized protein</fullName>
    </submittedName>
</protein>
<sequence>MANTQNFGISTSSNEWPESDGVLDIDFAQFESHDAQVPQPNLRVSSFPRTAAPPAHSPSSSGAAASSPPPRPPRNCPGPLRRSGEETQSAAVAGRKRARDVEDDVDEVTGSLDLHMDQSHHYLGLPLSADCFTYAATATWEEESRTRAEDNTKERLPSLGGPTNAEPCFLAGRGDGHEDAEDGMDCRNGTESGLQQQHDGHYDQFLPEDAQTLWMDQQSLPLGSETAGWDDAQLASDILAGGYEHHTAHNHRLHVLDVGSRSVADMTYQQLAATGHTSHQQTIVPLEAQDSLFQLPGPACGENSTHQGIHTYDNSIVKPQVGHHDDRLGPQASAGEHRSEPLSPWHTEPFPFHECNAQFVHDAWQTGMASASDNTVMSTLAIGNDESVQWSYPEGWPSPFSASLVPMEDQKAAGLGDGDGSYEASNYFDGG</sequence>
<dbReference type="EMBL" id="SRPY01001384">
    <property type="protein sequence ID" value="KAG5913269.1"/>
    <property type="molecule type" value="Genomic_DNA"/>
</dbReference>
<feature type="region of interest" description="Disordered" evidence="1">
    <location>
        <begin position="321"/>
        <end position="342"/>
    </location>
</feature>
<feature type="compositionally biased region" description="Low complexity" evidence="1">
    <location>
        <begin position="48"/>
        <end position="66"/>
    </location>
</feature>
<proteinExistence type="predicted"/>
<name>A0A8K0J1S4_9HYPO</name>
<feature type="compositionally biased region" description="Pro residues" evidence="1">
    <location>
        <begin position="67"/>
        <end position="76"/>
    </location>
</feature>
<gene>
    <name evidence="2" type="ORF">E4U42_001317</name>
</gene>
<accession>A0A8K0J1S4</accession>
<evidence type="ECO:0000256" key="1">
    <source>
        <dbReference type="SAM" id="MobiDB-lite"/>
    </source>
</evidence>
<evidence type="ECO:0000313" key="3">
    <source>
        <dbReference type="Proteomes" id="UP000811619"/>
    </source>
</evidence>
<feature type="compositionally biased region" description="Basic and acidic residues" evidence="1">
    <location>
        <begin position="143"/>
        <end position="156"/>
    </location>
</feature>
<feature type="region of interest" description="Disordered" evidence="1">
    <location>
        <begin position="411"/>
        <end position="431"/>
    </location>
</feature>
<feature type="region of interest" description="Disordered" evidence="1">
    <location>
        <begin position="143"/>
        <end position="165"/>
    </location>
</feature>
<organism evidence="2 3">
    <name type="scientific">Claviceps africana</name>
    <dbReference type="NCBI Taxonomy" id="83212"/>
    <lineage>
        <taxon>Eukaryota</taxon>
        <taxon>Fungi</taxon>
        <taxon>Dikarya</taxon>
        <taxon>Ascomycota</taxon>
        <taxon>Pezizomycotina</taxon>
        <taxon>Sordariomycetes</taxon>
        <taxon>Hypocreomycetidae</taxon>
        <taxon>Hypocreales</taxon>
        <taxon>Clavicipitaceae</taxon>
        <taxon>Claviceps</taxon>
    </lineage>
</organism>
<dbReference type="OrthoDB" id="4959129at2759"/>
<dbReference type="Proteomes" id="UP000811619">
    <property type="component" value="Unassembled WGS sequence"/>
</dbReference>
<reference evidence="2" key="1">
    <citation type="journal article" date="2020" name="bioRxiv">
        <title>Whole genome comparisons of ergot fungi reveals the divergence and evolution of species within the genus Claviceps are the result of varying mechanisms driving genome evolution and host range expansion.</title>
        <authorList>
            <person name="Wyka S.A."/>
            <person name="Mondo S.J."/>
            <person name="Liu M."/>
            <person name="Dettman J."/>
            <person name="Nalam V."/>
            <person name="Broders K.D."/>
        </authorList>
    </citation>
    <scope>NUCLEOTIDE SEQUENCE</scope>
    <source>
        <strain evidence="2">CCC 489</strain>
    </source>
</reference>
<evidence type="ECO:0000313" key="2">
    <source>
        <dbReference type="EMBL" id="KAG5913269.1"/>
    </source>
</evidence>
<feature type="region of interest" description="Disordered" evidence="1">
    <location>
        <begin position="1"/>
        <end position="103"/>
    </location>
</feature>
<comment type="caution">
    <text evidence="2">The sequence shown here is derived from an EMBL/GenBank/DDBJ whole genome shotgun (WGS) entry which is preliminary data.</text>
</comment>
<dbReference type="AlphaFoldDB" id="A0A8K0J1S4"/>